<proteinExistence type="predicted"/>
<evidence type="ECO:0000313" key="1">
    <source>
        <dbReference type="EMBL" id="KAI7738663.1"/>
    </source>
</evidence>
<name>A0AAD5CAZ9_AMBAR</name>
<keyword evidence="2" id="KW-1185">Reference proteome</keyword>
<sequence length="83" mass="9236">MVASSLSSIPDLCFQFSILDSPPLHYLLDISFSFASLLLSLRHLQSKILTLITVAGYLLAIDGNWYNVGWVCLVRLDFPCKCA</sequence>
<accession>A0AAD5CAZ9</accession>
<dbReference type="EMBL" id="JAMZMK010008760">
    <property type="protein sequence ID" value="KAI7738663.1"/>
    <property type="molecule type" value="Genomic_DNA"/>
</dbReference>
<comment type="caution">
    <text evidence="1">The sequence shown here is derived from an EMBL/GenBank/DDBJ whole genome shotgun (WGS) entry which is preliminary data.</text>
</comment>
<evidence type="ECO:0000313" key="2">
    <source>
        <dbReference type="Proteomes" id="UP001206925"/>
    </source>
</evidence>
<protein>
    <submittedName>
        <fullName evidence="1">Uncharacterized protein</fullName>
    </submittedName>
</protein>
<dbReference type="Proteomes" id="UP001206925">
    <property type="component" value="Unassembled WGS sequence"/>
</dbReference>
<reference evidence="1" key="1">
    <citation type="submission" date="2022-06" db="EMBL/GenBank/DDBJ databases">
        <title>Uncovering the hologenomic basis of an extraordinary plant invasion.</title>
        <authorList>
            <person name="Bieker V.C."/>
            <person name="Martin M.D."/>
            <person name="Gilbert T."/>
            <person name="Hodgins K."/>
            <person name="Battlay P."/>
            <person name="Petersen B."/>
            <person name="Wilson J."/>
        </authorList>
    </citation>
    <scope>NUCLEOTIDE SEQUENCE</scope>
    <source>
        <strain evidence="1">AA19_3_7</strain>
        <tissue evidence="1">Leaf</tissue>
    </source>
</reference>
<gene>
    <name evidence="1" type="ORF">M8C21_003280</name>
</gene>
<organism evidence="1 2">
    <name type="scientific">Ambrosia artemisiifolia</name>
    <name type="common">Common ragweed</name>
    <dbReference type="NCBI Taxonomy" id="4212"/>
    <lineage>
        <taxon>Eukaryota</taxon>
        <taxon>Viridiplantae</taxon>
        <taxon>Streptophyta</taxon>
        <taxon>Embryophyta</taxon>
        <taxon>Tracheophyta</taxon>
        <taxon>Spermatophyta</taxon>
        <taxon>Magnoliopsida</taxon>
        <taxon>eudicotyledons</taxon>
        <taxon>Gunneridae</taxon>
        <taxon>Pentapetalae</taxon>
        <taxon>asterids</taxon>
        <taxon>campanulids</taxon>
        <taxon>Asterales</taxon>
        <taxon>Asteraceae</taxon>
        <taxon>Asteroideae</taxon>
        <taxon>Heliantheae alliance</taxon>
        <taxon>Heliantheae</taxon>
        <taxon>Ambrosia</taxon>
    </lineage>
</organism>
<dbReference type="AlphaFoldDB" id="A0AAD5CAZ9"/>